<sequence>MSQINNSISADDCMLNDYMNKWEKEQKLCTSFGSLKLQPTEFTKLDTKIEAPEEKTDFLQTSASSSYYFLSTNKK</sequence>
<dbReference type="EMBL" id="REGN01012494">
    <property type="protein sequence ID" value="RMZ95230.1"/>
    <property type="molecule type" value="Genomic_DNA"/>
</dbReference>
<protein>
    <submittedName>
        <fullName evidence="1">Uncharacterized protein</fullName>
    </submittedName>
</protein>
<evidence type="ECO:0000313" key="1">
    <source>
        <dbReference type="EMBL" id="RMZ95230.1"/>
    </source>
</evidence>
<evidence type="ECO:0000313" key="2">
    <source>
        <dbReference type="Proteomes" id="UP000276133"/>
    </source>
</evidence>
<proteinExistence type="predicted"/>
<keyword evidence="2" id="KW-1185">Reference proteome</keyword>
<organism evidence="1 2">
    <name type="scientific">Brachionus plicatilis</name>
    <name type="common">Marine rotifer</name>
    <name type="synonym">Brachionus muelleri</name>
    <dbReference type="NCBI Taxonomy" id="10195"/>
    <lineage>
        <taxon>Eukaryota</taxon>
        <taxon>Metazoa</taxon>
        <taxon>Spiralia</taxon>
        <taxon>Gnathifera</taxon>
        <taxon>Rotifera</taxon>
        <taxon>Eurotatoria</taxon>
        <taxon>Monogononta</taxon>
        <taxon>Pseudotrocha</taxon>
        <taxon>Ploima</taxon>
        <taxon>Brachionidae</taxon>
        <taxon>Brachionus</taxon>
    </lineage>
</organism>
<gene>
    <name evidence="1" type="ORF">BpHYR1_047153</name>
</gene>
<dbReference type="Proteomes" id="UP000276133">
    <property type="component" value="Unassembled WGS sequence"/>
</dbReference>
<accession>A0A3M7P8X7</accession>
<reference evidence="1 2" key="1">
    <citation type="journal article" date="2018" name="Sci. Rep.">
        <title>Genomic signatures of local adaptation to the degree of environmental predictability in rotifers.</title>
        <authorList>
            <person name="Franch-Gras L."/>
            <person name="Hahn C."/>
            <person name="Garcia-Roger E.M."/>
            <person name="Carmona M.J."/>
            <person name="Serra M."/>
            <person name="Gomez A."/>
        </authorList>
    </citation>
    <scope>NUCLEOTIDE SEQUENCE [LARGE SCALE GENOMIC DNA]</scope>
    <source>
        <strain evidence="1">HYR1</strain>
    </source>
</reference>
<name>A0A3M7P8X7_BRAPC</name>
<comment type="caution">
    <text evidence="1">The sequence shown here is derived from an EMBL/GenBank/DDBJ whole genome shotgun (WGS) entry which is preliminary data.</text>
</comment>
<dbReference type="AlphaFoldDB" id="A0A3M7P8X7"/>